<dbReference type="AlphaFoldDB" id="A0AAV4TQ97"/>
<evidence type="ECO:0000313" key="3">
    <source>
        <dbReference type="Proteomes" id="UP001054945"/>
    </source>
</evidence>
<organism evidence="2 3">
    <name type="scientific">Caerostris extrusa</name>
    <name type="common">Bark spider</name>
    <name type="synonym">Caerostris bankana</name>
    <dbReference type="NCBI Taxonomy" id="172846"/>
    <lineage>
        <taxon>Eukaryota</taxon>
        <taxon>Metazoa</taxon>
        <taxon>Ecdysozoa</taxon>
        <taxon>Arthropoda</taxon>
        <taxon>Chelicerata</taxon>
        <taxon>Arachnida</taxon>
        <taxon>Araneae</taxon>
        <taxon>Araneomorphae</taxon>
        <taxon>Entelegynae</taxon>
        <taxon>Araneoidea</taxon>
        <taxon>Araneidae</taxon>
        <taxon>Caerostris</taxon>
    </lineage>
</organism>
<feature type="compositionally biased region" description="Basic and acidic residues" evidence="1">
    <location>
        <begin position="51"/>
        <end position="70"/>
    </location>
</feature>
<comment type="caution">
    <text evidence="2">The sequence shown here is derived from an EMBL/GenBank/DDBJ whole genome shotgun (WGS) entry which is preliminary data.</text>
</comment>
<evidence type="ECO:0000256" key="1">
    <source>
        <dbReference type="SAM" id="MobiDB-lite"/>
    </source>
</evidence>
<proteinExistence type="predicted"/>
<accession>A0AAV4TQ97</accession>
<reference evidence="2 3" key="1">
    <citation type="submission" date="2021-06" db="EMBL/GenBank/DDBJ databases">
        <title>Caerostris extrusa draft genome.</title>
        <authorList>
            <person name="Kono N."/>
            <person name="Arakawa K."/>
        </authorList>
    </citation>
    <scope>NUCLEOTIDE SEQUENCE [LARGE SCALE GENOMIC DNA]</scope>
</reference>
<feature type="region of interest" description="Disordered" evidence="1">
    <location>
        <begin position="47"/>
        <end position="70"/>
    </location>
</feature>
<sequence length="141" mass="16119">MNSENCNNFVGKRQNKKEKDLLSLEPSYTQIIVLECVSSKENECPVFTPRRKTDQSSHTQDRDGKIPYHRTTDLNSRVFPSYFIGYPHCGGGLLQQPSPEDYGTTEVFSLKACSQPSLEIDPLFTNSTWGWNGEDHDRWSL</sequence>
<dbReference type="Proteomes" id="UP001054945">
    <property type="component" value="Unassembled WGS sequence"/>
</dbReference>
<gene>
    <name evidence="2" type="ORF">CEXT_53481</name>
</gene>
<evidence type="ECO:0000313" key="2">
    <source>
        <dbReference type="EMBL" id="GIY48743.1"/>
    </source>
</evidence>
<keyword evidence="3" id="KW-1185">Reference proteome</keyword>
<name>A0AAV4TQ97_CAEEX</name>
<protein>
    <submittedName>
        <fullName evidence="2">Uncharacterized protein</fullName>
    </submittedName>
</protein>
<dbReference type="EMBL" id="BPLR01011747">
    <property type="protein sequence ID" value="GIY48743.1"/>
    <property type="molecule type" value="Genomic_DNA"/>
</dbReference>